<dbReference type="InterPro" id="IPR023214">
    <property type="entry name" value="HAD_sf"/>
</dbReference>
<gene>
    <name evidence="2" type="ORF">I3842_03G189100</name>
</gene>
<protein>
    <submittedName>
        <fullName evidence="2">Uncharacterized protein</fullName>
    </submittedName>
</protein>
<dbReference type="Pfam" id="PF06941">
    <property type="entry name" value="NT5C"/>
    <property type="match status" value="1"/>
</dbReference>
<feature type="region of interest" description="Disordered" evidence="1">
    <location>
        <begin position="138"/>
        <end position="166"/>
    </location>
</feature>
<dbReference type="Gene3D" id="3.40.50.1000">
    <property type="entry name" value="HAD superfamily/HAD-like"/>
    <property type="match status" value="1"/>
</dbReference>
<dbReference type="SUPFAM" id="SSF56784">
    <property type="entry name" value="HAD-like"/>
    <property type="match status" value="1"/>
</dbReference>
<dbReference type="GO" id="GO:0009264">
    <property type="term" value="P:deoxyribonucleotide catabolic process"/>
    <property type="evidence" value="ECO:0007669"/>
    <property type="project" value="InterPro"/>
</dbReference>
<dbReference type="InterPro" id="IPR010708">
    <property type="entry name" value="5'(3')-deoxyribonucleotidase"/>
</dbReference>
<evidence type="ECO:0000313" key="3">
    <source>
        <dbReference type="Proteomes" id="UP000811246"/>
    </source>
</evidence>
<dbReference type="Proteomes" id="UP000811246">
    <property type="component" value="Chromosome 3"/>
</dbReference>
<dbReference type="AlphaFoldDB" id="A0A922JW17"/>
<dbReference type="InterPro" id="IPR036412">
    <property type="entry name" value="HAD-like_sf"/>
</dbReference>
<dbReference type="PANTHER" id="PTHR35134:SF2">
    <property type="entry name" value="NUCLEOTIDASE YQFW-RELATED"/>
    <property type="match status" value="1"/>
</dbReference>
<organism evidence="2 3">
    <name type="scientific">Carya illinoinensis</name>
    <name type="common">Pecan</name>
    <dbReference type="NCBI Taxonomy" id="32201"/>
    <lineage>
        <taxon>Eukaryota</taxon>
        <taxon>Viridiplantae</taxon>
        <taxon>Streptophyta</taxon>
        <taxon>Embryophyta</taxon>
        <taxon>Tracheophyta</taxon>
        <taxon>Spermatophyta</taxon>
        <taxon>Magnoliopsida</taxon>
        <taxon>eudicotyledons</taxon>
        <taxon>Gunneridae</taxon>
        <taxon>Pentapetalae</taxon>
        <taxon>rosids</taxon>
        <taxon>fabids</taxon>
        <taxon>Fagales</taxon>
        <taxon>Juglandaceae</taxon>
        <taxon>Carya</taxon>
    </lineage>
</organism>
<dbReference type="GO" id="GO:0008253">
    <property type="term" value="F:5'-nucleotidase activity"/>
    <property type="evidence" value="ECO:0007669"/>
    <property type="project" value="InterPro"/>
</dbReference>
<dbReference type="InterPro" id="IPR052419">
    <property type="entry name" value="5_3-deoxyribonucleotidase-like"/>
</dbReference>
<dbReference type="PROSITE" id="PS51257">
    <property type="entry name" value="PROKAR_LIPOPROTEIN"/>
    <property type="match status" value="1"/>
</dbReference>
<accession>A0A922JW17</accession>
<evidence type="ECO:0000256" key="1">
    <source>
        <dbReference type="SAM" id="MobiDB-lite"/>
    </source>
</evidence>
<reference evidence="2" key="1">
    <citation type="submission" date="2021-01" db="EMBL/GenBank/DDBJ databases">
        <authorList>
            <person name="Lovell J.T."/>
            <person name="Bentley N."/>
            <person name="Bhattarai G."/>
            <person name="Jenkins J.W."/>
            <person name="Sreedasyam A."/>
            <person name="Alarcon Y."/>
            <person name="Bock C."/>
            <person name="Boston L."/>
            <person name="Carlson J."/>
            <person name="Cervantes K."/>
            <person name="Clermont K."/>
            <person name="Krom N."/>
            <person name="Kubenka K."/>
            <person name="Mamidi S."/>
            <person name="Mattison C."/>
            <person name="Monteros M."/>
            <person name="Pisani C."/>
            <person name="Plott C."/>
            <person name="Rajasekar S."/>
            <person name="Rhein H.S."/>
            <person name="Rohla C."/>
            <person name="Song M."/>
            <person name="Hilaire R.S."/>
            <person name="Shu S."/>
            <person name="Wells L."/>
            <person name="Wang X."/>
            <person name="Webber J."/>
            <person name="Heerema R.J."/>
            <person name="Klein P."/>
            <person name="Conner P."/>
            <person name="Grauke L."/>
            <person name="Grimwood J."/>
            <person name="Schmutz J."/>
            <person name="Randall J.J."/>
        </authorList>
    </citation>
    <scope>NUCLEOTIDE SEQUENCE</scope>
    <source>
        <tissue evidence="2">Leaf</tissue>
    </source>
</reference>
<evidence type="ECO:0000313" key="2">
    <source>
        <dbReference type="EMBL" id="KAG6722993.1"/>
    </source>
</evidence>
<sequence length="271" mass="29966">MLMLRIRRNSIYMFAAQHFMGYYTISSSSCHIIHNDPRLFLVLDKGFQWNALNPHSGTSFINGSGRGRGPGGRGGIAIGTGFNGFALNLKGCLRDEDNIDAITFHKGKGKAKGMGPRAFAPQHLQLLPVRDLEIGLQDGTASPHNATATANQNQQHGASHHGSPLGFPNHHLPDKIVVAVDVDEADIRVHEFFKTPYFKTGIHPIPGARRVLHALSRFCNLSVVTSRQNAIKDHTIDWIEKHYPGLFQEIHFGNHFALDGVSRPKSEICRN</sequence>
<proteinExistence type="predicted"/>
<feature type="compositionally biased region" description="Polar residues" evidence="1">
    <location>
        <begin position="139"/>
        <end position="157"/>
    </location>
</feature>
<name>A0A922JW17_CARIL</name>
<dbReference type="PANTHER" id="PTHR35134">
    <property type="entry name" value="NUCLEOTIDASE YQFW-RELATED"/>
    <property type="match status" value="1"/>
</dbReference>
<comment type="caution">
    <text evidence="2">The sequence shown here is derived from an EMBL/GenBank/DDBJ whole genome shotgun (WGS) entry which is preliminary data.</text>
</comment>
<dbReference type="EMBL" id="CM031827">
    <property type="protein sequence ID" value="KAG6722993.1"/>
    <property type="molecule type" value="Genomic_DNA"/>
</dbReference>